<sequence>MIVSNKQKTVHLRRIFFLVSLVIALAALALFLLDYTIFGLVSVGVFAIWFLYFQVADYQFVEFSDANGKVLLRYYKAVRFGKTNFNSIEFPQQMLYNAHFEDSLFGKMSDLTLVVKTRRGIAEYPSVSLTALPINERKRLQERLLQILGV</sequence>
<dbReference type="Proteomes" id="UP000886047">
    <property type="component" value="Unassembled WGS sequence"/>
</dbReference>
<reference evidence="2" key="1">
    <citation type="journal article" date="2020" name="mSystems">
        <title>Genome- and Community-Level Interaction Insights into Carbon Utilization and Element Cycling Functions of Hydrothermarchaeota in Hydrothermal Sediment.</title>
        <authorList>
            <person name="Zhou Z."/>
            <person name="Liu Y."/>
            <person name="Xu W."/>
            <person name="Pan J."/>
            <person name="Luo Z.H."/>
            <person name="Li M."/>
        </authorList>
    </citation>
    <scope>NUCLEOTIDE SEQUENCE [LARGE SCALE GENOMIC DNA]</scope>
    <source>
        <strain evidence="2">SpSt-1217</strain>
    </source>
</reference>
<feature type="transmembrane region" description="Helical" evidence="1">
    <location>
        <begin position="37"/>
        <end position="55"/>
    </location>
</feature>
<keyword evidence="1" id="KW-0472">Membrane</keyword>
<gene>
    <name evidence="2" type="ORF">ENN90_09585</name>
</gene>
<dbReference type="EMBL" id="DSDK01000514">
    <property type="protein sequence ID" value="HDR51849.1"/>
    <property type="molecule type" value="Genomic_DNA"/>
</dbReference>
<organism evidence="2">
    <name type="scientific">Mariniphaga anaerophila</name>
    <dbReference type="NCBI Taxonomy" id="1484053"/>
    <lineage>
        <taxon>Bacteria</taxon>
        <taxon>Pseudomonadati</taxon>
        <taxon>Bacteroidota</taxon>
        <taxon>Bacteroidia</taxon>
        <taxon>Marinilabiliales</taxon>
        <taxon>Prolixibacteraceae</taxon>
        <taxon>Mariniphaga</taxon>
    </lineage>
</organism>
<feature type="transmembrane region" description="Helical" evidence="1">
    <location>
        <begin position="12"/>
        <end position="31"/>
    </location>
</feature>
<name>A0A831LBY2_9BACT</name>
<comment type="caution">
    <text evidence="2">The sequence shown here is derived from an EMBL/GenBank/DDBJ whole genome shotgun (WGS) entry which is preliminary data.</text>
</comment>
<keyword evidence="1" id="KW-0812">Transmembrane</keyword>
<keyword evidence="1" id="KW-1133">Transmembrane helix</keyword>
<evidence type="ECO:0000256" key="1">
    <source>
        <dbReference type="SAM" id="Phobius"/>
    </source>
</evidence>
<evidence type="ECO:0000313" key="2">
    <source>
        <dbReference type="EMBL" id="HDR51849.1"/>
    </source>
</evidence>
<proteinExistence type="predicted"/>
<protein>
    <submittedName>
        <fullName evidence="2">Uncharacterized protein</fullName>
    </submittedName>
</protein>
<accession>A0A831LBY2</accession>
<dbReference type="AlphaFoldDB" id="A0A831LBY2"/>